<proteinExistence type="predicted"/>
<dbReference type="STRING" id="1121884.SAMN02745131_00752"/>
<evidence type="ECO:0000313" key="3">
    <source>
        <dbReference type="EMBL" id="SHE59356.1"/>
    </source>
</evidence>
<dbReference type="Pfam" id="PF02470">
    <property type="entry name" value="MlaD"/>
    <property type="match status" value="1"/>
</dbReference>
<evidence type="ECO:0000313" key="4">
    <source>
        <dbReference type="Proteomes" id="UP000184048"/>
    </source>
</evidence>
<protein>
    <submittedName>
        <fullName evidence="3">Phospholipid/cholesterol/gamma-HCH transport system substrate-binding protein</fullName>
    </submittedName>
</protein>
<dbReference type="InterPro" id="IPR003399">
    <property type="entry name" value="Mce/MlaD"/>
</dbReference>
<dbReference type="EMBL" id="FQUU01000002">
    <property type="protein sequence ID" value="SHE59356.1"/>
    <property type="molecule type" value="Genomic_DNA"/>
</dbReference>
<reference evidence="3 4" key="1">
    <citation type="submission" date="2016-11" db="EMBL/GenBank/DDBJ databases">
        <authorList>
            <person name="Jaros S."/>
            <person name="Januszkiewicz K."/>
            <person name="Wedrychowicz H."/>
        </authorList>
    </citation>
    <scope>NUCLEOTIDE SEQUENCE [LARGE SCALE GENOMIC DNA]</scope>
    <source>
        <strain evidence="3 4">DSM 18119</strain>
    </source>
</reference>
<evidence type="ECO:0000256" key="1">
    <source>
        <dbReference type="SAM" id="Phobius"/>
    </source>
</evidence>
<dbReference type="PANTHER" id="PTHR33371">
    <property type="entry name" value="INTERMEMBRANE PHOSPHOLIPID TRANSPORT SYSTEM BINDING PROTEIN MLAD-RELATED"/>
    <property type="match status" value="1"/>
</dbReference>
<dbReference type="RefSeq" id="WP_072833885.1">
    <property type="nucleotide sequence ID" value="NZ_FQUU01000002.1"/>
</dbReference>
<gene>
    <name evidence="3" type="ORF">SAMN02745131_00752</name>
</gene>
<evidence type="ECO:0000259" key="2">
    <source>
        <dbReference type="Pfam" id="PF02470"/>
    </source>
</evidence>
<dbReference type="AlphaFoldDB" id="A0A1M4URL3"/>
<name>A0A1M4URL3_9BACT</name>
<dbReference type="PANTHER" id="PTHR33371:SF4">
    <property type="entry name" value="INTERMEMBRANE PHOSPHOLIPID TRANSPORT SYSTEM BINDING PROTEIN MLAD"/>
    <property type="match status" value="1"/>
</dbReference>
<dbReference type="InterPro" id="IPR052336">
    <property type="entry name" value="MlaD_Phospholipid_Transporter"/>
</dbReference>
<keyword evidence="1" id="KW-0812">Transmembrane</keyword>
<sequence>MAKKVVNHIKLGVFVSAGLCFLILLLYMIGKNENLFGSTFLLKARFEDVHGLVPGNSVRFSGIDAGTVKAITILDDGSLEVTMLIRKKMKRYIRKNAQANLGTDGLMGNKLINISPVKFAAQVVNEGDVIASGKSIDTETMMAVLDKTNQDVATIASGLKTTVQRINSSAAFWAILNDKTLPYNLRRSLNNARRTTDGTNNLVKELQLLITDVKSGKGSLGRLLRDSSFTIKLEEAVEKIKNIGNQADTLSGHINALVVSIDKDVNSGKGTANALLKDEGLVLKMNSSLNNIEKGTASFNQIMDALKQNFLLKGYFKKLERKKSSQLPSTSYKSD</sequence>
<keyword evidence="4" id="KW-1185">Reference proteome</keyword>
<dbReference type="Proteomes" id="UP000184048">
    <property type="component" value="Unassembled WGS sequence"/>
</dbReference>
<feature type="domain" description="Mce/MlaD" evidence="2">
    <location>
        <begin position="42"/>
        <end position="116"/>
    </location>
</feature>
<organism evidence="3 4">
    <name type="scientific">Flavisolibacter ginsengisoli DSM 18119</name>
    <dbReference type="NCBI Taxonomy" id="1121884"/>
    <lineage>
        <taxon>Bacteria</taxon>
        <taxon>Pseudomonadati</taxon>
        <taxon>Bacteroidota</taxon>
        <taxon>Chitinophagia</taxon>
        <taxon>Chitinophagales</taxon>
        <taxon>Chitinophagaceae</taxon>
        <taxon>Flavisolibacter</taxon>
    </lineage>
</organism>
<accession>A0A1M4URL3</accession>
<dbReference type="OrthoDB" id="9771725at2"/>
<keyword evidence="1" id="KW-1133">Transmembrane helix</keyword>
<keyword evidence="1" id="KW-0472">Membrane</keyword>
<feature type="transmembrane region" description="Helical" evidence="1">
    <location>
        <begin position="12"/>
        <end position="30"/>
    </location>
</feature>